<dbReference type="AlphaFoldDB" id="A0A9I9EF05"/>
<accession>A0A9I9EF05</accession>
<protein>
    <submittedName>
        <fullName evidence="1">Uncharacterized protein</fullName>
    </submittedName>
</protein>
<evidence type="ECO:0000313" key="1">
    <source>
        <dbReference type="EnsemblPlants" id="MELO3C032879.2.1"/>
    </source>
</evidence>
<reference evidence="1" key="1">
    <citation type="submission" date="2023-03" db="UniProtKB">
        <authorList>
            <consortium name="EnsemblPlants"/>
        </authorList>
    </citation>
    <scope>IDENTIFICATION</scope>
</reference>
<organism evidence="1">
    <name type="scientific">Cucumis melo</name>
    <name type="common">Muskmelon</name>
    <dbReference type="NCBI Taxonomy" id="3656"/>
    <lineage>
        <taxon>Eukaryota</taxon>
        <taxon>Viridiplantae</taxon>
        <taxon>Streptophyta</taxon>
        <taxon>Embryophyta</taxon>
        <taxon>Tracheophyta</taxon>
        <taxon>Spermatophyta</taxon>
        <taxon>Magnoliopsida</taxon>
        <taxon>eudicotyledons</taxon>
        <taxon>Gunneridae</taxon>
        <taxon>Pentapetalae</taxon>
        <taxon>rosids</taxon>
        <taxon>fabids</taxon>
        <taxon>Cucurbitales</taxon>
        <taxon>Cucurbitaceae</taxon>
        <taxon>Benincaseae</taxon>
        <taxon>Cucumis</taxon>
    </lineage>
</organism>
<proteinExistence type="predicted"/>
<name>A0A9I9EF05_CUCME</name>
<sequence length="179" mass="20076">LSEGCASIIPPSVCSFWQKELVGIGKPRRLVSFDLPSCLPAPSFPIAFSPTQFLRLFPFSSLEFKFIFTFFMISRANIWIGLILHRVVNVLAGIQSQSIGHRNFLVLKDLHLPLLVKLGDVQIGLLNFVPQTDDGCMGAHFCSSENRIVNRVDSLPLLRLFIILLVYENVSGTRVNIYL</sequence>
<dbReference type="EnsemblPlants" id="MELO3C032879.2.1">
    <property type="protein sequence ID" value="MELO3C032879.2.1"/>
    <property type="gene ID" value="MELO3C032879.2"/>
</dbReference>